<dbReference type="RefSeq" id="WP_255187910.1">
    <property type="nucleotide sequence ID" value="NZ_CP113517.1"/>
</dbReference>
<protein>
    <submittedName>
        <fullName evidence="1">Head decoration protein</fullName>
    </submittedName>
</protein>
<dbReference type="EMBL" id="CP113517">
    <property type="protein sequence ID" value="WAR42927.1"/>
    <property type="molecule type" value="Genomic_DNA"/>
</dbReference>
<organism evidence="1 2">
    <name type="scientific">Methylomonas rapida</name>
    <dbReference type="NCBI Taxonomy" id="2963939"/>
    <lineage>
        <taxon>Bacteria</taxon>
        <taxon>Pseudomonadati</taxon>
        <taxon>Pseudomonadota</taxon>
        <taxon>Gammaproteobacteria</taxon>
        <taxon>Methylococcales</taxon>
        <taxon>Methylococcaceae</taxon>
        <taxon>Methylomonas</taxon>
    </lineage>
</organism>
<reference evidence="1" key="1">
    <citation type="submission" date="2022-11" db="EMBL/GenBank/DDBJ databases">
        <title>Methylomonas rapida sp. nov., Carotenoid-Producing Obligate Methanotrophs with High Growth Characteristics and Biotechnological Potential.</title>
        <authorList>
            <person name="Tikhonova E.N."/>
            <person name="Suleimanov R.Z."/>
            <person name="Miroshnikov K."/>
            <person name="Oshkin I.Y."/>
            <person name="Belova S.E."/>
            <person name="Danilova O.V."/>
            <person name="Ashikhmin A."/>
            <person name="Konopkin A."/>
            <person name="But S.Y."/>
            <person name="Khmelenina V.N."/>
            <person name="Kuznetsov N."/>
            <person name="Pimenov N.V."/>
            <person name="Dedysh S.N."/>
        </authorList>
    </citation>
    <scope>NUCLEOTIDE SEQUENCE</scope>
    <source>
        <strain evidence="1">MP1</strain>
    </source>
</reference>
<sequence>MTTLTEGRHAGEFLVSEGRGWISREGVVIDVGENLQAGDVLGQITRANNAAVVTGSIAATVLTVTAVTSGKLAVGQAIAGSGVTAGTTITALGTGTGGAGTYTVSASQTVASTTLTASSAKAVAGTNTGAGAMGAITVSNAAKPGDYTLKIIKTATGAGDFQVTDPDGVVVGIGTVGVAFSGGGLSFTLADGDPDFAVGDTFTITVADGNGHYALHDPSGTDGREVAAAILFDLVDASSASTNGVAIVRDAEINGDEIGWKTGISDANKAAGIESLKSRGIVLR</sequence>
<evidence type="ECO:0000313" key="2">
    <source>
        <dbReference type="Proteomes" id="UP001162780"/>
    </source>
</evidence>
<dbReference type="Pfam" id="PF02924">
    <property type="entry name" value="HDPD"/>
    <property type="match status" value="1"/>
</dbReference>
<evidence type="ECO:0000313" key="1">
    <source>
        <dbReference type="EMBL" id="WAR42927.1"/>
    </source>
</evidence>
<dbReference type="Proteomes" id="UP001162780">
    <property type="component" value="Chromosome"/>
</dbReference>
<proteinExistence type="predicted"/>
<gene>
    <name evidence="1" type="ORF">NM686_010985</name>
</gene>
<keyword evidence="2" id="KW-1185">Reference proteome</keyword>
<name>A0ABY7GC99_9GAMM</name>
<accession>A0ABY7GC99</accession>
<dbReference type="InterPro" id="IPR004195">
    <property type="entry name" value="Head_decoration_D"/>
</dbReference>